<name>A0A1X7UNT9_AMPQE</name>
<dbReference type="Pfam" id="PF13837">
    <property type="entry name" value="Myb_DNA-bind_4"/>
    <property type="match status" value="1"/>
</dbReference>
<sequence length="281" mass="32387">MAERLNEPIQLRKNWTVEETVELICLWSDDIIQEELEGPRNKLVFEKISKSLNNSGYKRTTGQCRDKIKKLKKDYRKVKDKNNVTGIKRKTCKFFEELDAILSVKPATSPSISISSEQGIVTNEDELCEGDTEEPLDESDESQTDNPVEPGAIGNISSPSSSVSDTSSVIMKHRCDQNNSTAKRRKPATKLEKSLELVIGKFMDGQRELESKFLELEEKQMMMEMEMEKKRIEMEEKRLQRERYHDMNMWQMLQHSTRGSFPFAPPNNNTCMDFSAFNGNN</sequence>
<dbReference type="AlphaFoldDB" id="A0A1X7UNT9"/>
<dbReference type="eggNOG" id="KOG1721">
    <property type="taxonomic scope" value="Eukaryota"/>
</dbReference>
<dbReference type="InParanoid" id="A0A1X7UNT9"/>
<gene>
    <name evidence="3" type="primary">100638173</name>
</gene>
<dbReference type="OrthoDB" id="691673at2759"/>
<proteinExistence type="predicted"/>
<dbReference type="Gene3D" id="1.10.10.60">
    <property type="entry name" value="Homeodomain-like"/>
    <property type="match status" value="1"/>
</dbReference>
<evidence type="ECO:0000256" key="1">
    <source>
        <dbReference type="SAM" id="MobiDB-lite"/>
    </source>
</evidence>
<organism evidence="3">
    <name type="scientific">Amphimedon queenslandica</name>
    <name type="common">Sponge</name>
    <dbReference type="NCBI Taxonomy" id="400682"/>
    <lineage>
        <taxon>Eukaryota</taxon>
        <taxon>Metazoa</taxon>
        <taxon>Porifera</taxon>
        <taxon>Demospongiae</taxon>
        <taxon>Heteroscleromorpha</taxon>
        <taxon>Haplosclerida</taxon>
        <taxon>Niphatidae</taxon>
        <taxon>Amphimedon</taxon>
    </lineage>
</organism>
<feature type="compositionally biased region" description="Acidic residues" evidence="1">
    <location>
        <begin position="128"/>
        <end position="143"/>
    </location>
</feature>
<evidence type="ECO:0000313" key="4">
    <source>
        <dbReference type="Proteomes" id="UP000007879"/>
    </source>
</evidence>
<accession>A0A1X7UNT9</accession>
<feature type="domain" description="Myb/SANT-like DNA-binding" evidence="2">
    <location>
        <begin position="12"/>
        <end position="101"/>
    </location>
</feature>
<reference evidence="3" key="2">
    <citation type="submission" date="2017-05" db="UniProtKB">
        <authorList>
            <consortium name="EnsemblMetazoa"/>
        </authorList>
    </citation>
    <scope>IDENTIFICATION</scope>
</reference>
<protein>
    <recommendedName>
        <fullName evidence="2">Myb/SANT-like DNA-binding domain-containing protein</fullName>
    </recommendedName>
</protein>
<dbReference type="InterPro" id="IPR044822">
    <property type="entry name" value="Myb_DNA-bind_4"/>
</dbReference>
<dbReference type="Proteomes" id="UP000007879">
    <property type="component" value="Unassembled WGS sequence"/>
</dbReference>
<keyword evidence="4" id="KW-1185">Reference proteome</keyword>
<dbReference type="EnsemblMetazoa" id="XM_003387219.1">
    <property type="protein sequence ID" value="XP_003387267.1"/>
    <property type="gene ID" value="LOC100638173"/>
</dbReference>
<dbReference type="OMA" id="QLWGAND"/>
<dbReference type="KEGG" id="aqu:100638173"/>
<dbReference type="PANTHER" id="PTHR47595:SF1">
    <property type="entry name" value="MYB_SANT-LIKE DNA-BINDING DOMAIN-CONTAINING PROTEIN"/>
    <property type="match status" value="1"/>
</dbReference>
<dbReference type="PANTHER" id="PTHR47595">
    <property type="entry name" value="HEAT SHOCK 70 KDA PROTEIN 14"/>
    <property type="match status" value="1"/>
</dbReference>
<feature type="compositionally biased region" description="Low complexity" evidence="1">
    <location>
        <begin position="157"/>
        <end position="168"/>
    </location>
</feature>
<dbReference type="EnsemblMetazoa" id="Aqu2.1.29179_001">
    <property type="protein sequence ID" value="Aqu2.1.29179_001"/>
    <property type="gene ID" value="Aqu2.1.29179"/>
</dbReference>
<feature type="region of interest" description="Disordered" evidence="1">
    <location>
        <begin position="128"/>
        <end position="188"/>
    </location>
</feature>
<reference evidence="4" key="1">
    <citation type="journal article" date="2010" name="Nature">
        <title>The Amphimedon queenslandica genome and the evolution of animal complexity.</title>
        <authorList>
            <person name="Srivastava M."/>
            <person name="Simakov O."/>
            <person name="Chapman J."/>
            <person name="Fahey B."/>
            <person name="Gauthier M.E."/>
            <person name="Mitros T."/>
            <person name="Richards G.S."/>
            <person name="Conaco C."/>
            <person name="Dacre M."/>
            <person name="Hellsten U."/>
            <person name="Larroux C."/>
            <person name="Putnam N.H."/>
            <person name="Stanke M."/>
            <person name="Adamska M."/>
            <person name="Darling A."/>
            <person name="Degnan S.M."/>
            <person name="Oakley T.H."/>
            <person name="Plachetzki D.C."/>
            <person name="Zhai Y."/>
            <person name="Adamski M."/>
            <person name="Calcino A."/>
            <person name="Cummins S.F."/>
            <person name="Goodstein D.M."/>
            <person name="Harris C."/>
            <person name="Jackson D.J."/>
            <person name="Leys S.P."/>
            <person name="Shu S."/>
            <person name="Woodcroft B.J."/>
            <person name="Vervoort M."/>
            <person name="Kosik K.S."/>
            <person name="Manning G."/>
            <person name="Degnan B.M."/>
            <person name="Rokhsar D.S."/>
        </authorList>
    </citation>
    <scope>NUCLEOTIDE SEQUENCE [LARGE SCALE GENOMIC DNA]</scope>
</reference>
<evidence type="ECO:0000313" key="3">
    <source>
        <dbReference type="EnsemblMetazoa" id="Aqu2.1.29179_001"/>
    </source>
</evidence>
<evidence type="ECO:0000259" key="2">
    <source>
        <dbReference type="Pfam" id="PF13837"/>
    </source>
</evidence>